<dbReference type="Pfam" id="PF26113">
    <property type="entry name" value="GH16_XgeA"/>
    <property type="match status" value="1"/>
</dbReference>
<dbReference type="SUPFAM" id="SSF49899">
    <property type="entry name" value="Concanavalin A-like lectins/glucanases"/>
    <property type="match status" value="1"/>
</dbReference>
<dbReference type="Gene3D" id="2.60.120.200">
    <property type="match status" value="1"/>
</dbReference>
<feature type="compositionally biased region" description="Low complexity" evidence="1">
    <location>
        <begin position="302"/>
        <end position="330"/>
    </location>
</feature>
<gene>
    <name evidence="3" type="ORF">NPX13_g8928</name>
</gene>
<dbReference type="InterPro" id="IPR000757">
    <property type="entry name" value="Beta-glucanase-like"/>
</dbReference>
<name>A0A9W8TJD5_9PEZI</name>
<protein>
    <recommendedName>
        <fullName evidence="2">GH16 domain-containing protein</fullName>
    </recommendedName>
</protein>
<dbReference type="GO" id="GO:0004553">
    <property type="term" value="F:hydrolase activity, hydrolyzing O-glycosyl compounds"/>
    <property type="evidence" value="ECO:0007669"/>
    <property type="project" value="InterPro"/>
</dbReference>
<dbReference type="EMBL" id="JANPWZ010002062">
    <property type="protein sequence ID" value="KAJ3561480.1"/>
    <property type="molecule type" value="Genomic_DNA"/>
</dbReference>
<proteinExistence type="predicted"/>
<evidence type="ECO:0000313" key="3">
    <source>
        <dbReference type="EMBL" id="KAJ3561480.1"/>
    </source>
</evidence>
<dbReference type="VEuPathDB" id="FungiDB:F4678DRAFT_460212"/>
<dbReference type="Proteomes" id="UP001148614">
    <property type="component" value="Unassembled WGS sequence"/>
</dbReference>
<feature type="domain" description="GH16" evidence="2">
    <location>
        <begin position="7"/>
        <end position="292"/>
    </location>
</feature>
<dbReference type="PANTHER" id="PTHR10963">
    <property type="entry name" value="GLYCOSYL HYDROLASE-RELATED"/>
    <property type="match status" value="1"/>
</dbReference>
<reference evidence="3" key="1">
    <citation type="submission" date="2022-07" db="EMBL/GenBank/DDBJ databases">
        <title>Genome Sequence of Xylaria arbuscula.</title>
        <authorList>
            <person name="Buettner E."/>
        </authorList>
    </citation>
    <scope>NUCLEOTIDE SEQUENCE</scope>
    <source>
        <strain evidence="3">VT107</strain>
    </source>
</reference>
<sequence>MSYSLSTHFAGQGLLDQFSFFTGEDPSNGFVSYQSREAALASNLVSIDQFNRVKLGVDAINIYSTSDKGRPSVRITSDEQFNHGLFIADFAHMPGSTCGTWPAFWAFNNEGQWPDGGEVDIIEGANTAQRNLFSAHTTPGCKAPSTGFTGIPGLTDCSIDPNNVGCNFAAPKANGASHGDSFNVLGGGVYAMEWDSEDIKIWHFPRIAIPYDIRNAPISTPDPTRWGPPQARFGGETEQNFCGDYAGNTWGVGNKCNKLAPTCEGFVAGSPRSFRNSFWAINYIDVYEKPAPSDNPSPSPSPTNTTLPTPLTTAVTSPTLFGNDTATPSRTRTRTITISVSTAQPSPTNDALADPATINGWTLLGCFGSLEGYKSFSQVASYPTMDNEACVSSCAGHKYAGVSNELRAPLSSH</sequence>
<accession>A0A9W8TJD5</accession>
<organism evidence="3 4">
    <name type="scientific">Xylaria arbuscula</name>
    <dbReference type="NCBI Taxonomy" id="114810"/>
    <lineage>
        <taxon>Eukaryota</taxon>
        <taxon>Fungi</taxon>
        <taxon>Dikarya</taxon>
        <taxon>Ascomycota</taxon>
        <taxon>Pezizomycotina</taxon>
        <taxon>Sordariomycetes</taxon>
        <taxon>Xylariomycetidae</taxon>
        <taxon>Xylariales</taxon>
        <taxon>Xylariaceae</taxon>
        <taxon>Xylaria</taxon>
    </lineage>
</organism>
<feature type="region of interest" description="Disordered" evidence="1">
    <location>
        <begin position="290"/>
        <end position="330"/>
    </location>
</feature>
<evidence type="ECO:0000259" key="2">
    <source>
        <dbReference type="PROSITE" id="PS51762"/>
    </source>
</evidence>
<evidence type="ECO:0000313" key="4">
    <source>
        <dbReference type="Proteomes" id="UP001148614"/>
    </source>
</evidence>
<dbReference type="PANTHER" id="PTHR10963:SF24">
    <property type="entry name" value="GLYCOSIDASE C21B10.07-RELATED"/>
    <property type="match status" value="1"/>
</dbReference>
<dbReference type="GO" id="GO:0009251">
    <property type="term" value="P:glucan catabolic process"/>
    <property type="evidence" value="ECO:0007669"/>
    <property type="project" value="TreeGrafter"/>
</dbReference>
<comment type="caution">
    <text evidence="3">The sequence shown here is derived from an EMBL/GenBank/DDBJ whole genome shotgun (WGS) entry which is preliminary data.</text>
</comment>
<evidence type="ECO:0000256" key="1">
    <source>
        <dbReference type="SAM" id="MobiDB-lite"/>
    </source>
</evidence>
<dbReference type="AlphaFoldDB" id="A0A9W8TJD5"/>
<keyword evidence="4" id="KW-1185">Reference proteome</keyword>
<dbReference type="InterPro" id="IPR013320">
    <property type="entry name" value="ConA-like_dom_sf"/>
</dbReference>
<dbReference type="PROSITE" id="PS51762">
    <property type="entry name" value="GH16_2"/>
    <property type="match status" value="1"/>
</dbReference>
<dbReference type="CDD" id="cd02181">
    <property type="entry name" value="GH16_fungal_Lam16A_glucanase"/>
    <property type="match status" value="1"/>
</dbReference>
<dbReference type="InterPro" id="IPR050546">
    <property type="entry name" value="Glycosyl_Hydrlase_16"/>
</dbReference>